<evidence type="ECO:0000259" key="8">
    <source>
        <dbReference type="Pfam" id="PF00884"/>
    </source>
</evidence>
<feature type="chain" id="PRO_5013334060" description="Sulfatase N-terminal domain-containing protein" evidence="7">
    <location>
        <begin position="16"/>
        <end position="383"/>
    </location>
</feature>
<dbReference type="SUPFAM" id="SSF53649">
    <property type="entry name" value="Alkaline phosphatase-like"/>
    <property type="match status" value="1"/>
</dbReference>
<dbReference type="GO" id="GO:0046872">
    <property type="term" value="F:metal ion binding"/>
    <property type="evidence" value="ECO:0007669"/>
    <property type="project" value="UniProtKB-KW"/>
</dbReference>
<feature type="domain" description="Sulfatase N-terminal" evidence="8">
    <location>
        <begin position="176"/>
        <end position="375"/>
    </location>
</feature>
<dbReference type="PROSITE" id="PS00523">
    <property type="entry name" value="SULFATASE_1"/>
    <property type="match status" value="1"/>
</dbReference>
<organism evidence="9">
    <name type="scientific">Oikopleura dioica</name>
    <name type="common">Tunicate</name>
    <dbReference type="NCBI Taxonomy" id="34765"/>
    <lineage>
        <taxon>Eukaryota</taxon>
        <taxon>Metazoa</taxon>
        <taxon>Chordata</taxon>
        <taxon>Tunicata</taxon>
        <taxon>Appendicularia</taxon>
        <taxon>Copelata</taxon>
        <taxon>Oikopleuridae</taxon>
        <taxon>Oikopleura</taxon>
    </lineage>
</organism>
<keyword evidence="3" id="KW-0479">Metal-binding</keyword>
<keyword evidence="4" id="KW-0378">Hydrolase</keyword>
<evidence type="ECO:0000256" key="2">
    <source>
        <dbReference type="ARBA" id="ARBA00008779"/>
    </source>
</evidence>
<dbReference type="InterPro" id="IPR047115">
    <property type="entry name" value="ARSB"/>
</dbReference>
<sequence length="383" mass="44729">MKILLLFFGFLKSKSIDDPFEHSENYRPIRHEEIKEKLSDNKLRAYLAKANVLLGYDKPVKTLFEIEDLTPPWEDEEAWDALVPKERNRFNFRKKDALREKNKRAAQIEIDERMKVQGKFLEIIQHKGKHVAFYFVSQLNKFKEKQRLRKEGKNIEPELVRSGRGPTERPSLGKQPHFLFILADDMGYHDIGYHQAEILTPFMDKLATTGVRLEQYYVQPVCTPTRVQLMTGRYQIRYGMQHGVVRPPQPDGVPLDEKLLPEALRKCGYNTEMIGKWHLGMFTEDYLPQNRGFDHFMGFYTGSQDFYSHNKCFSGMCGYDFREATAGQPEVIRWDLNNTYSTGVFADELEKRLSKMNPSEPSFTYLSFQAVHSPLQGLIMISY</sequence>
<evidence type="ECO:0000313" key="9">
    <source>
        <dbReference type="EMBL" id="CBY38029.1"/>
    </source>
</evidence>
<dbReference type="PANTHER" id="PTHR10342">
    <property type="entry name" value="ARYLSULFATASE"/>
    <property type="match status" value="1"/>
</dbReference>
<evidence type="ECO:0000256" key="6">
    <source>
        <dbReference type="ARBA" id="ARBA00023180"/>
    </source>
</evidence>
<keyword evidence="7" id="KW-0732">Signal</keyword>
<accession>E4YRD7</accession>
<comment type="cofactor">
    <cofactor evidence="1">
        <name>Ca(2+)</name>
        <dbReference type="ChEBI" id="CHEBI:29108"/>
    </cofactor>
</comment>
<dbReference type="PANTHER" id="PTHR10342:SF274">
    <property type="entry name" value="ARYLSULFATASE B"/>
    <property type="match status" value="1"/>
</dbReference>
<name>E4YRD7_OIKDI</name>
<reference evidence="9" key="1">
    <citation type="journal article" date="2010" name="Science">
        <title>Plasticity of animal genome architecture unmasked by rapid evolution of a pelagic tunicate.</title>
        <authorList>
            <person name="Denoeud F."/>
            <person name="Henriet S."/>
            <person name="Mungpakdee S."/>
            <person name="Aury J.M."/>
            <person name="Da Silva C."/>
            <person name="Brinkmann H."/>
            <person name="Mikhaleva J."/>
            <person name="Olsen L.C."/>
            <person name="Jubin C."/>
            <person name="Canestro C."/>
            <person name="Bouquet J.M."/>
            <person name="Danks G."/>
            <person name="Poulain J."/>
            <person name="Campsteijn C."/>
            <person name="Adamski M."/>
            <person name="Cross I."/>
            <person name="Yadetie F."/>
            <person name="Muffato M."/>
            <person name="Louis A."/>
            <person name="Butcher S."/>
            <person name="Tsagkogeorga G."/>
            <person name="Konrad A."/>
            <person name="Singh S."/>
            <person name="Jensen M.F."/>
            <person name="Cong E.H."/>
            <person name="Eikeseth-Otteraa H."/>
            <person name="Noel B."/>
            <person name="Anthouard V."/>
            <person name="Porcel B.M."/>
            <person name="Kachouri-Lafond R."/>
            <person name="Nishino A."/>
            <person name="Ugolini M."/>
            <person name="Chourrout P."/>
            <person name="Nishida H."/>
            <person name="Aasland R."/>
            <person name="Huzurbazar S."/>
            <person name="Westhof E."/>
            <person name="Delsuc F."/>
            <person name="Lehrach H."/>
            <person name="Reinhardt R."/>
            <person name="Weissenbach J."/>
            <person name="Roy S.W."/>
            <person name="Artiguenave F."/>
            <person name="Postlethwait J.H."/>
            <person name="Manak J.R."/>
            <person name="Thompson E.M."/>
            <person name="Jaillon O."/>
            <person name="Du Pasquier L."/>
            <person name="Boudinot P."/>
            <person name="Liberles D.A."/>
            <person name="Volff J.N."/>
            <person name="Philippe H."/>
            <person name="Lenhard B."/>
            <person name="Roest Crollius H."/>
            <person name="Wincker P."/>
            <person name="Chourrout D."/>
        </authorList>
    </citation>
    <scope>NUCLEOTIDE SEQUENCE [LARGE SCALE GENOMIC DNA]</scope>
</reference>
<dbReference type="InterPro" id="IPR024607">
    <property type="entry name" value="Sulfatase_CS"/>
</dbReference>
<dbReference type="Gene3D" id="3.40.720.10">
    <property type="entry name" value="Alkaline Phosphatase, subunit A"/>
    <property type="match status" value="1"/>
</dbReference>
<feature type="signal peptide" evidence="7">
    <location>
        <begin position="1"/>
        <end position="15"/>
    </location>
</feature>
<proteinExistence type="inferred from homology"/>
<feature type="non-terminal residue" evidence="9">
    <location>
        <position position="383"/>
    </location>
</feature>
<gene>
    <name evidence="9" type="ORF">GSOID_T00031531001</name>
</gene>
<dbReference type="Pfam" id="PF00884">
    <property type="entry name" value="Sulfatase"/>
    <property type="match status" value="1"/>
</dbReference>
<dbReference type="PROSITE" id="PS00149">
    <property type="entry name" value="SULFATASE_2"/>
    <property type="match status" value="1"/>
</dbReference>
<evidence type="ECO:0000256" key="3">
    <source>
        <dbReference type="ARBA" id="ARBA00022723"/>
    </source>
</evidence>
<evidence type="ECO:0000256" key="4">
    <source>
        <dbReference type="ARBA" id="ARBA00022801"/>
    </source>
</evidence>
<dbReference type="AlphaFoldDB" id="E4YRD7"/>
<dbReference type="GO" id="GO:0008484">
    <property type="term" value="F:sulfuric ester hydrolase activity"/>
    <property type="evidence" value="ECO:0007669"/>
    <property type="project" value="InterPro"/>
</dbReference>
<keyword evidence="6" id="KW-0325">Glycoprotein</keyword>
<dbReference type="Proteomes" id="UP000011014">
    <property type="component" value="Unassembled WGS sequence"/>
</dbReference>
<evidence type="ECO:0000256" key="1">
    <source>
        <dbReference type="ARBA" id="ARBA00001913"/>
    </source>
</evidence>
<dbReference type="EMBL" id="FN655115">
    <property type="protein sequence ID" value="CBY38029.1"/>
    <property type="molecule type" value="Genomic_DNA"/>
</dbReference>
<evidence type="ECO:0000256" key="7">
    <source>
        <dbReference type="SAM" id="SignalP"/>
    </source>
</evidence>
<comment type="similarity">
    <text evidence="2">Belongs to the sulfatase family.</text>
</comment>
<protein>
    <recommendedName>
        <fullName evidence="8">Sulfatase N-terminal domain-containing protein</fullName>
    </recommendedName>
</protein>
<dbReference type="InterPro" id="IPR000917">
    <property type="entry name" value="Sulfatase_N"/>
</dbReference>
<evidence type="ECO:0000256" key="5">
    <source>
        <dbReference type="ARBA" id="ARBA00022837"/>
    </source>
</evidence>
<dbReference type="InterPro" id="IPR017850">
    <property type="entry name" value="Alkaline_phosphatase_core_sf"/>
</dbReference>
<keyword evidence="5" id="KW-0106">Calcium</keyword>